<comment type="pathway">
    <text evidence="1">Cofactor biosynthesis; adenosylcobalamin biosynthesis.</text>
</comment>
<dbReference type="Proteomes" id="UP000008457">
    <property type="component" value="Chromosome"/>
</dbReference>
<sequence>MAHITDPKVIENTSMDIIDGLLAYKRWDDKFYPIVKRVVHTTADPVFAELLEASRDAVDAGIEALKKGCVIITDTRMAQAGINKKRLQKLNCEVRCGIDDPSIEMMAMHESMTRAAAAIRTQSALAPRAIFAIGNAPTALYELGELIEGGKIQPYLIIGVPVGFVGAADSKEYIKTLEAPFIVINGPKGGSNIAAGIVNALLIEASKGGEVLCI</sequence>
<evidence type="ECO:0000256" key="1">
    <source>
        <dbReference type="ARBA" id="ARBA00004953"/>
    </source>
</evidence>
<dbReference type="KEGG" id="mas:Mahau_1226"/>
<dbReference type="OrthoDB" id="9780708at2"/>
<evidence type="ECO:0000256" key="4">
    <source>
        <dbReference type="ARBA" id="ARBA00023235"/>
    </source>
</evidence>
<dbReference type="InterPro" id="IPR036588">
    <property type="entry name" value="CobH/CbiC_sf"/>
</dbReference>
<evidence type="ECO:0000256" key="3">
    <source>
        <dbReference type="ARBA" id="ARBA00022573"/>
    </source>
</evidence>
<dbReference type="HOGENOM" id="CLU_084703_1_1_9"/>
<keyword evidence="4" id="KW-0413">Isomerase</keyword>
<protein>
    <submittedName>
        <fullName evidence="6">Precorrin-8X methylmutase CbiC/CobH</fullName>
    </submittedName>
</protein>
<dbReference type="GO" id="GO:0016993">
    <property type="term" value="F:precorrin-8X methylmutase activity"/>
    <property type="evidence" value="ECO:0007669"/>
    <property type="project" value="InterPro"/>
</dbReference>
<dbReference type="RefSeq" id="WP_013780851.1">
    <property type="nucleotide sequence ID" value="NC_015520.1"/>
</dbReference>
<evidence type="ECO:0000313" key="7">
    <source>
        <dbReference type="Proteomes" id="UP000008457"/>
    </source>
</evidence>
<feature type="domain" description="Cobalamin biosynthesis precorrin-8X methylmutase CobH/CbiC" evidence="5">
    <location>
        <begin position="10"/>
        <end position="202"/>
    </location>
</feature>
<dbReference type="SUPFAM" id="SSF63965">
    <property type="entry name" value="Precorrin-8X methylmutase CbiC/CobH"/>
    <property type="match status" value="1"/>
</dbReference>
<evidence type="ECO:0000256" key="2">
    <source>
        <dbReference type="ARBA" id="ARBA00009774"/>
    </source>
</evidence>
<dbReference type="Pfam" id="PF02570">
    <property type="entry name" value="CbiC"/>
    <property type="match status" value="1"/>
</dbReference>
<dbReference type="STRING" id="697281.Mahau_1226"/>
<organism evidence="6 7">
    <name type="scientific">Mahella australiensis (strain DSM 15567 / CIP 107919 / 50-1 BON)</name>
    <dbReference type="NCBI Taxonomy" id="697281"/>
    <lineage>
        <taxon>Bacteria</taxon>
        <taxon>Bacillati</taxon>
        <taxon>Bacillota</taxon>
        <taxon>Clostridia</taxon>
        <taxon>Thermoanaerobacterales</taxon>
        <taxon>Thermoanaerobacterales Family IV. Incertae Sedis</taxon>
        <taxon>Mahella</taxon>
    </lineage>
</organism>
<evidence type="ECO:0000259" key="5">
    <source>
        <dbReference type="Pfam" id="PF02570"/>
    </source>
</evidence>
<name>F3ZW41_MAHA5</name>
<dbReference type="PANTHER" id="PTHR43588">
    <property type="entry name" value="COBALT-PRECORRIN-8 METHYLMUTASE"/>
    <property type="match status" value="1"/>
</dbReference>
<dbReference type="UniPathway" id="UPA00148"/>
<dbReference type="EMBL" id="CP002360">
    <property type="protein sequence ID" value="AEE96421.1"/>
    <property type="molecule type" value="Genomic_DNA"/>
</dbReference>
<reference evidence="7" key="1">
    <citation type="submission" date="2010-11" db="EMBL/GenBank/DDBJ databases">
        <title>The complete genome of Mahella australiensis DSM 15567.</title>
        <authorList>
            <consortium name="US DOE Joint Genome Institute (JGI-PGF)"/>
            <person name="Lucas S."/>
            <person name="Copeland A."/>
            <person name="Lapidus A."/>
            <person name="Bruce D."/>
            <person name="Goodwin L."/>
            <person name="Pitluck S."/>
            <person name="Kyrpides N."/>
            <person name="Mavromatis K."/>
            <person name="Pagani I."/>
            <person name="Ivanova N."/>
            <person name="Teshima H."/>
            <person name="Brettin T."/>
            <person name="Detter J.C."/>
            <person name="Han C."/>
            <person name="Tapia R."/>
            <person name="Land M."/>
            <person name="Hauser L."/>
            <person name="Markowitz V."/>
            <person name="Cheng J.-F."/>
            <person name="Hugenholtz P."/>
            <person name="Woyke T."/>
            <person name="Wu D."/>
            <person name="Spring S."/>
            <person name="Pukall R."/>
            <person name="Steenblock K."/>
            <person name="Schneider S."/>
            <person name="Klenk H.-P."/>
            <person name="Eisen J.A."/>
        </authorList>
    </citation>
    <scope>NUCLEOTIDE SEQUENCE [LARGE SCALE GENOMIC DNA]</scope>
    <source>
        <strain evidence="7">DSM 15567 / CIP 107919 / 50-1 BON</strain>
    </source>
</reference>
<dbReference type="InterPro" id="IPR003722">
    <property type="entry name" value="Cbl_synth_CobH/CbiC"/>
</dbReference>
<reference evidence="6 7" key="2">
    <citation type="journal article" date="2011" name="Stand. Genomic Sci.">
        <title>Complete genome sequence of Mahella australiensis type strain (50-1 BON).</title>
        <authorList>
            <person name="Sikorski J."/>
            <person name="Teshima H."/>
            <person name="Nolan M."/>
            <person name="Lucas S."/>
            <person name="Hammon N."/>
            <person name="Deshpande S."/>
            <person name="Cheng J.F."/>
            <person name="Pitluck S."/>
            <person name="Liolios K."/>
            <person name="Pagani I."/>
            <person name="Ivanova N."/>
            <person name="Huntemann M."/>
            <person name="Mavromatis K."/>
            <person name="Ovchinikova G."/>
            <person name="Pati A."/>
            <person name="Tapia R."/>
            <person name="Han C."/>
            <person name="Goodwin L."/>
            <person name="Chen A."/>
            <person name="Palaniappan K."/>
            <person name="Land M."/>
            <person name="Hauser L."/>
            <person name="Ngatchou-Djao O.D."/>
            <person name="Rohde M."/>
            <person name="Pukall R."/>
            <person name="Spring S."/>
            <person name="Abt B."/>
            <person name="Goker M."/>
            <person name="Detter J.C."/>
            <person name="Woyke T."/>
            <person name="Bristow J."/>
            <person name="Markowitz V."/>
            <person name="Hugenholtz P."/>
            <person name="Eisen J.A."/>
            <person name="Kyrpides N.C."/>
            <person name="Klenk H.P."/>
            <person name="Lapidus A."/>
        </authorList>
    </citation>
    <scope>NUCLEOTIDE SEQUENCE [LARGE SCALE GENOMIC DNA]</scope>
    <source>
        <strain evidence="7">DSM 15567 / CIP 107919 / 50-1 BON</strain>
    </source>
</reference>
<accession>F3ZW41</accession>
<proteinExistence type="inferred from homology"/>
<evidence type="ECO:0000313" key="6">
    <source>
        <dbReference type="EMBL" id="AEE96421.1"/>
    </source>
</evidence>
<gene>
    <name evidence="6" type="ordered locus">Mahau_1226</name>
</gene>
<dbReference type="eggNOG" id="COG2082">
    <property type="taxonomic scope" value="Bacteria"/>
</dbReference>
<dbReference type="PANTHER" id="PTHR43588:SF1">
    <property type="entry name" value="COBALT-PRECORRIN-8 METHYLMUTASE"/>
    <property type="match status" value="1"/>
</dbReference>
<comment type="similarity">
    <text evidence="2">Belongs to the CobH/CbiC family.</text>
</comment>
<keyword evidence="3" id="KW-0169">Cobalamin biosynthesis</keyword>
<dbReference type="AlphaFoldDB" id="F3ZW41"/>
<keyword evidence="7" id="KW-1185">Reference proteome</keyword>
<dbReference type="GO" id="GO:0009236">
    <property type="term" value="P:cobalamin biosynthetic process"/>
    <property type="evidence" value="ECO:0007669"/>
    <property type="project" value="UniProtKB-UniPathway"/>
</dbReference>
<dbReference type="Gene3D" id="3.40.50.10230">
    <property type="entry name" value="Cobalamin biosynthesis CobH/CbiC, precorrin-8X methylmutase"/>
    <property type="match status" value="1"/>
</dbReference>